<evidence type="ECO:0000313" key="1">
    <source>
        <dbReference type="EMBL" id="QHS92023.1"/>
    </source>
</evidence>
<reference evidence="1" key="1">
    <citation type="journal article" date="2020" name="Nature">
        <title>Giant virus diversity and host interactions through global metagenomics.</title>
        <authorList>
            <person name="Schulz F."/>
            <person name="Roux S."/>
            <person name="Paez-Espino D."/>
            <person name="Jungbluth S."/>
            <person name="Walsh D.A."/>
            <person name="Denef V.J."/>
            <person name="McMahon K.D."/>
            <person name="Konstantinidis K.T."/>
            <person name="Eloe-Fadrosh E.A."/>
            <person name="Kyrpides N.C."/>
            <person name="Woyke T."/>
        </authorList>
    </citation>
    <scope>NUCLEOTIDE SEQUENCE</scope>
    <source>
        <strain evidence="1">GVMAG-M-3300013285-6</strain>
    </source>
</reference>
<sequence>MQLLYGTFVAIAIALIVYTRYSSSTEGFQVAPTPYCQTGFTPDGKGFCLGYVCHGGPEKKRADGTNMCSISGGKTTPATLTKHRAICGKGYATVTTTAGVITCVKT</sequence>
<dbReference type="AlphaFoldDB" id="A0A6C0BL47"/>
<dbReference type="EMBL" id="MN739167">
    <property type="protein sequence ID" value="QHS92023.1"/>
    <property type="molecule type" value="Genomic_DNA"/>
</dbReference>
<organism evidence="1">
    <name type="scientific">viral metagenome</name>
    <dbReference type="NCBI Taxonomy" id="1070528"/>
    <lineage>
        <taxon>unclassified sequences</taxon>
        <taxon>metagenomes</taxon>
        <taxon>organismal metagenomes</taxon>
    </lineage>
</organism>
<accession>A0A6C0BL47</accession>
<name>A0A6C0BL47_9ZZZZ</name>
<proteinExistence type="predicted"/>
<protein>
    <submittedName>
        <fullName evidence="1">Uncharacterized protein</fullName>
    </submittedName>
</protein>